<feature type="compositionally biased region" description="Low complexity" evidence="2">
    <location>
        <begin position="587"/>
        <end position="596"/>
    </location>
</feature>
<evidence type="ECO:0000256" key="1">
    <source>
        <dbReference type="ARBA" id="ARBA00022837"/>
    </source>
</evidence>
<feature type="region of interest" description="Disordered" evidence="2">
    <location>
        <begin position="855"/>
        <end position="874"/>
    </location>
</feature>
<evidence type="ECO:0008006" key="5">
    <source>
        <dbReference type="Google" id="ProtNLM"/>
    </source>
</evidence>
<feature type="region of interest" description="Disordered" evidence="2">
    <location>
        <begin position="323"/>
        <end position="359"/>
    </location>
</feature>
<feature type="region of interest" description="Disordered" evidence="2">
    <location>
        <begin position="776"/>
        <end position="798"/>
    </location>
</feature>
<reference evidence="3" key="1">
    <citation type="submission" date="2023-01" db="EMBL/GenBank/DDBJ databases">
        <title>Metagenome sequencing of chrysophaentin producing Chrysophaeum taylorii.</title>
        <authorList>
            <person name="Davison J."/>
            <person name="Bewley C."/>
        </authorList>
    </citation>
    <scope>NUCLEOTIDE SEQUENCE</scope>
    <source>
        <strain evidence="3">NIES-1699</strain>
    </source>
</reference>
<feature type="region of interest" description="Disordered" evidence="2">
    <location>
        <begin position="371"/>
        <end position="417"/>
    </location>
</feature>
<dbReference type="EMBL" id="JAQMWT010000047">
    <property type="protein sequence ID" value="KAJ8612526.1"/>
    <property type="molecule type" value="Genomic_DNA"/>
</dbReference>
<feature type="region of interest" description="Disordered" evidence="2">
    <location>
        <begin position="581"/>
        <end position="677"/>
    </location>
</feature>
<comment type="caution">
    <text evidence="3">The sequence shown here is derived from an EMBL/GenBank/DDBJ whole genome shotgun (WGS) entry which is preliminary data.</text>
</comment>
<dbReference type="SUPFAM" id="SSF47473">
    <property type="entry name" value="EF-hand"/>
    <property type="match status" value="1"/>
</dbReference>
<proteinExistence type="predicted"/>
<dbReference type="InterPro" id="IPR011992">
    <property type="entry name" value="EF-hand-dom_pair"/>
</dbReference>
<dbReference type="Gene3D" id="1.10.238.10">
    <property type="entry name" value="EF-hand"/>
    <property type="match status" value="1"/>
</dbReference>
<feature type="compositionally biased region" description="Acidic residues" evidence="2">
    <location>
        <begin position="329"/>
        <end position="338"/>
    </location>
</feature>
<evidence type="ECO:0000313" key="3">
    <source>
        <dbReference type="EMBL" id="KAJ8612526.1"/>
    </source>
</evidence>
<feature type="region of interest" description="Disordered" evidence="2">
    <location>
        <begin position="1"/>
        <end position="67"/>
    </location>
</feature>
<name>A0AAD7UMA9_9STRA</name>
<organism evidence="3 4">
    <name type="scientific">Chrysophaeum taylorii</name>
    <dbReference type="NCBI Taxonomy" id="2483200"/>
    <lineage>
        <taxon>Eukaryota</taxon>
        <taxon>Sar</taxon>
        <taxon>Stramenopiles</taxon>
        <taxon>Ochrophyta</taxon>
        <taxon>Pelagophyceae</taxon>
        <taxon>Pelagomonadales</taxon>
        <taxon>Pelagomonadaceae</taxon>
        <taxon>Chrysophaeum</taxon>
    </lineage>
</organism>
<dbReference type="PROSITE" id="PS00018">
    <property type="entry name" value="EF_HAND_1"/>
    <property type="match status" value="1"/>
</dbReference>
<accession>A0AAD7UMA9</accession>
<feature type="compositionally biased region" description="Polar residues" evidence="2">
    <location>
        <begin position="613"/>
        <end position="625"/>
    </location>
</feature>
<dbReference type="Proteomes" id="UP001230188">
    <property type="component" value="Unassembled WGS sequence"/>
</dbReference>
<sequence>MAAVIPLNGRDLMPAGPAKGAMLVKSKVAKSSSRGRRPPAKPGPTGKSDVKTKPPSAPETAASGPRSLDELKTLVRKTLRRGERAFVDEAVGDCEPASDHTTAASPAKEKKLMAYDVPVFAGGRPHNGVEACRSCLLREFRSLYHALRIENLILFRRYDPGLSGTVSRRDCREVLRCLGTSLSDAELGRVVDEAADRRTGRVEYASLTRGEQRPQERRREAGGYAAQYALEKQKQRDRASEVEERLCATMRDSAHVATLRRKLRSADASRSGKLAPCEFARALREYTGEPLEDEDEIAICEAYDHRVPARLLEEDSLKSPAALGRTDELFDDDNDDFDVPLASPRKSRTPREEDEGARALVDRRLFSKRRGQGSYHVKKSKSDEAARSSLWRSDADAEPATFRSRLDDDEGNDADCQRPVVGFRPVLGRSHREPVFDLVDYEKFADNLEKRADEISSAAKKEANVGSEWTATRRRTVKKIAAAVANHEQRNNWDRQFFGVDGPGEFSKPSDAVAAFAALGVDLSRRELLEALDLGRTRSANFDPKALATKALETTEAIETAEEAKKDALFETTRVKAETKRRGGGAAVDAARSSAVLRHQAPSEVSSSRRRNLQGTGYFYSTPTNRPLFLRSEANRDRPSRAVDDSDLPPPAGIKTTPIRKKNHAVSPETDDDDDELRTARSSLDRRERLVFERAKASISERTSRARLAAALEAMPGGDDQVVAADDLQRTLRRVGAPVASSDAARIVARAGGGRGASRHQLADLLLAGEFDEDLGKPTARHLPRSDDDTSRDFLSLDDDGEDEARYAKRKGAAHKKMSSDAVAADKILRDSLDTIALAPNPTFATSDDLRSWLGEKSTPRRARGTARRQDSHPWKWEDLAPGEEDYVPLFPSTSSRGLLEASRAARARTRRRKRPLSAPPKRDLLFADEYRRSNSVPRPLRAFIAEHQEKSAARERLLL</sequence>
<feature type="compositionally biased region" description="Basic and acidic residues" evidence="2">
    <location>
        <begin position="633"/>
        <end position="644"/>
    </location>
</feature>
<keyword evidence="1" id="KW-0106">Calcium</keyword>
<keyword evidence="4" id="KW-1185">Reference proteome</keyword>
<dbReference type="InterPro" id="IPR018247">
    <property type="entry name" value="EF_Hand_1_Ca_BS"/>
</dbReference>
<gene>
    <name evidence="3" type="ORF">CTAYLR_003736</name>
</gene>
<evidence type="ECO:0000256" key="2">
    <source>
        <dbReference type="SAM" id="MobiDB-lite"/>
    </source>
</evidence>
<protein>
    <recommendedName>
        <fullName evidence="5">EF-hand domain-containing protein</fullName>
    </recommendedName>
</protein>
<evidence type="ECO:0000313" key="4">
    <source>
        <dbReference type="Proteomes" id="UP001230188"/>
    </source>
</evidence>
<dbReference type="AlphaFoldDB" id="A0AAD7UMA9"/>